<feature type="transmembrane region" description="Helical" evidence="1">
    <location>
        <begin position="142"/>
        <end position="166"/>
    </location>
</feature>
<evidence type="ECO:0000256" key="1">
    <source>
        <dbReference type="SAM" id="Phobius"/>
    </source>
</evidence>
<keyword evidence="3" id="KW-1185">Reference proteome</keyword>
<dbReference type="AlphaFoldDB" id="A0A448WW72"/>
<dbReference type="Gene3D" id="3.40.190.10">
    <property type="entry name" value="Periplasmic binding protein-like II"/>
    <property type="match status" value="2"/>
</dbReference>
<feature type="transmembrane region" description="Helical" evidence="1">
    <location>
        <begin position="173"/>
        <end position="193"/>
    </location>
</feature>
<protein>
    <submittedName>
        <fullName evidence="2">Uncharacterized protein</fullName>
    </submittedName>
</protein>
<dbReference type="EMBL" id="CAAALY010052831">
    <property type="protein sequence ID" value="VEL21732.1"/>
    <property type="molecule type" value="Genomic_DNA"/>
</dbReference>
<dbReference type="SUPFAM" id="SSF53850">
    <property type="entry name" value="Periplasmic binding protein-like II"/>
    <property type="match status" value="1"/>
</dbReference>
<evidence type="ECO:0000313" key="3">
    <source>
        <dbReference type="Proteomes" id="UP000784294"/>
    </source>
</evidence>
<dbReference type="OrthoDB" id="10638968at2759"/>
<reference evidence="2" key="1">
    <citation type="submission" date="2018-11" db="EMBL/GenBank/DDBJ databases">
        <authorList>
            <consortium name="Pathogen Informatics"/>
        </authorList>
    </citation>
    <scope>NUCLEOTIDE SEQUENCE</scope>
</reference>
<keyword evidence="1" id="KW-1133">Transmembrane helix</keyword>
<keyword evidence="1" id="KW-0812">Transmembrane</keyword>
<comment type="caution">
    <text evidence="2">The sequence shown here is derived from an EMBL/GenBank/DDBJ whole genome shotgun (WGS) entry which is preliminary data.</text>
</comment>
<accession>A0A448WW72</accession>
<keyword evidence="1" id="KW-0472">Membrane</keyword>
<sequence>MYLKSASSELLSIIDQQVRFVFSNGLLASLEAAIEMVRNNSTALIWDSVTSAYLANINCWSLAVNDDPQEFAIIMQRNSIFRPLIEETLNKLVSNGKMDTYVGRYISRGGNKICDSDNIIRTINKYLQKYTSSAQDSVTLDMILGIYALLLIGCIIILVIALIEFCVRASVKVIFPTISFYFTGLSSLLPFGLGHIARSEWIPGIGDLVAPIQFRTFPDLLMPI</sequence>
<name>A0A448WW72_9PLAT</name>
<proteinExistence type="predicted"/>
<dbReference type="Proteomes" id="UP000784294">
    <property type="component" value="Unassembled WGS sequence"/>
</dbReference>
<evidence type="ECO:0000313" key="2">
    <source>
        <dbReference type="EMBL" id="VEL21732.1"/>
    </source>
</evidence>
<organism evidence="2 3">
    <name type="scientific">Protopolystoma xenopodis</name>
    <dbReference type="NCBI Taxonomy" id="117903"/>
    <lineage>
        <taxon>Eukaryota</taxon>
        <taxon>Metazoa</taxon>
        <taxon>Spiralia</taxon>
        <taxon>Lophotrochozoa</taxon>
        <taxon>Platyhelminthes</taxon>
        <taxon>Monogenea</taxon>
        <taxon>Polyopisthocotylea</taxon>
        <taxon>Polystomatidea</taxon>
        <taxon>Polystomatidae</taxon>
        <taxon>Protopolystoma</taxon>
    </lineage>
</organism>
<gene>
    <name evidence="2" type="ORF">PXEA_LOCUS15172</name>
</gene>